<evidence type="ECO:0000256" key="3">
    <source>
        <dbReference type="ARBA" id="ARBA00022989"/>
    </source>
</evidence>
<dbReference type="InterPro" id="IPR001245">
    <property type="entry name" value="Ser-Thr/Tyr_kinase_cat_dom"/>
</dbReference>
<organism evidence="13 14">
    <name type="scientific">Periplaneta americana</name>
    <name type="common">American cockroach</name>
    <name type="synonym">Blatta americana</name>
    <dbReference type="NCBI Taxonomy" id="6978"/>
    <lineage>
        <taxon>Eukaryota</taxon>
        <taxon>Metazoa</taxon>
        <taxon>Ecdysozoa</taxon>
        <taxon>Arthropoda</taxon>
        <taxon>Hexapoda</taxon>
        <taxon>Insecta</taxon>
        <taxon>Pterygota</taxon>
        <taxon>Neoptera</taxon>
        <taxon>Polyneoptera</taxon>
        <taxon>Dictyoptera</taxon>
        <taxon>Blattodea</taxon>
        <taxon>Blattoidea</taxon>
        <taxon>Blattidae</taxon>
        <taxon>Blattinae</taxon>
        <taxon>Periplaneta</taxon>
    </lineage>
</organism>
<feature type="transmembrane region" description="Helical" evidence="10">
    <location>
        <begin position="281"/>
        <end position="303"/>
    </location>
</feature>
<dbReference type="CDD" id="cd00096">
    <property type="entry name" value="Ig"/>
    <property type="match status" value="1"/>
</dbReference>
<sequence length="587" mass="66293">MVDLCEGSNEPLGSLKAICKEDTGNLEIHNNQYIVVLMKKITTPGVLKCFANNSYGNGSDAVSLFVTDIPSEDGFAIWGKPEKVVAGDNMTLHCGATKYNYTHDVKWYEKRVGYSQEKEVENKTAWYVTRRNTKYSYVTTITWQNVLPRSDAEYICTASRKEDDQKFTLVENIRVYDPVKPSFRRETNLNNSDWLLESGNSLDLHCLVDGLPVPSVFWYKNGALIGNDDPRINLRDGNQSLWIQFAKLEDEGIYSCEVSNRLDTISKHINLSFKDKPEANIFLTAGITTIALILVILIVVLAWKIRRERILRKELDIAGLTNFEKGAMDSINHELPVDDQAELLPYDKKWEFPRDKLKLGKQLGAGAFGVVLKAEARGIIEGEEKTTVAVKMVKRNTDRTYIRALASELKIMVHLGKHLNVVNLLGASTKNLARMELLVIVEYCRFGNLHNYLLRHREDFVDQIDPKTGQIDPTLGMEHLTRTESIKSKSSTSGEGGHSGDMAVDYRAACTRPGDRSPDLTGSDIEANLISMTPTAPPHSVETFIAKISQRRKAELINEIGNEWQKIVEKSKLLEVVVPDEEEEWYY</sequence>
<keyword evidence="8" id="KW-0547">Nucleotide-binding</keyword>
<protein>
    <recommendedName>
        <fullName evidence="15">Receptor protein-tyrosine kinase</fullName>
    </recommendedName>
</protein>
<feature type="domain" description="Protein kinase" evidence="11">
    <location>
        <begin position="357"/>
        <end position="587"/>
    </location>
</feature>
<evidence type="ECO:0000313" key="14">
    <source>
        <dbReference type="Proteomes" id="UP001148838"/>
    </source>
</evidence>
<feature type="binding site" evidence="8">
    <location>
        <position position="391"/>
    </location>
    <ligand>
        <name>ATP</name>
        <dbReference type="ChEBI" id="CHEBI:30616"/>
    </ligand>
</feature>
<keyword evidence="2 10" id="KW-0812">Transmembrane</keyword>
<dbReference type="Pfam" id="PF07714">
    <property type="entry name" value="PK_Tyr_Ser-Thr"/>
    <property type="match status" value="1"/>
</dbReference>
<dbReference type="InterPro" id="IPR017441">
    <property type="entry name" value="Protein_kinase_ATP_BS"/>
</dbReference>
<dbReference type="InterPro" id="IPR007110">
    <property type="entry name" value="Ig-like_dom"/>
</dbReference>
<gene>
    <name evidence="13" type="ORF">ANN_09676</name>
</gene>
<dbReference type="PROSITE" id="PS50835">
    <property type="entry name" value="IG_LIKE"/>
    <property type="match status" value="2"/>
</dbReference>
<dbReference type="Proteomes" id="UP001148838">
    <property type="component" value="Unassembled WGS sequence"/>
</dbReference>
<evidence type="ECO:0000259" key="11">
    <source>
        <dbReference type="PROSITE" id="PS50011"/>
    </source>
</evidence>
<dbReference type="InterPro" id="IPR050122">
    <property type="entry name" value="RTK"/>
</dbReference>
<feature type="region of interest" description="Disordered" evidence="9">
    <location>
        <begin position="481"/>
        <end position="502"/>
    </location>
</feature>
<keyword evidence="7" id="KW-0393">Immunoglobulin domain</keyword>
<evidence type="ECO:0000256" key="5">
    <source>
        <dbReference type="ARBA" id="ARBA00023157"/>
    </source>
</evidence>
<evidence type="ECO:0008006" key="15">
    <source>
        <dbReference type="Google" id="ProtNLM"/>
    </source>
</evidence>
<evidence type="ECO:0000256" key="6">
    <source>
        <dbReference type="ARBA" id="ARBA00023180"/>
    </source>
</evidence>
<dbReference type="InterPro" id="IPR011009">
    <property type="entry name" value="Kinase-like_dom_sf"/>
</dbReference>
<evidence type="ECO:0000256" key="9">
    <source>
        <dbReference type="SAM" id="MobiDB-lite"/>
    </source>
</evidence>
<dbReference type="Pfam" id="PF07679">
    <property type="entry name" value="I-set"/>
    <property type="match status" value="1"/>
</dbReference>
<comment type="subcellular location">
    <subcellularLocation>
        <location evidence="1">Membrane</location>
        <topology evidence="1">Single-pass membrane protein</topology>
    </subcellularLocation>
</comment>
<dbReference type="InterPro" id="IPR003598">
    <property type="entry name" value="Ig_sub2"/>
</dbReference>
<keyword evidence="4 10" id="KW-0472">Membrane</keyword>
<dbReference type="Gene3D" id="2.60.40.10">
    <property type="entry name" value="Immunoglobulins"/>
    <property type="match status" value="2"/>
</dbReference>
<proteinExistence type="predicted"/>
<evidence type="ECO:0000256" key="1">
    <source>
        <dbReference type="ARBA" id="ARBA00004167"/>
    </source>
</evidence>
<keyword evidence="6" id="KW-0325">Glycoprotein</keyword>
<dbReference type="InterPro" id="IPR013098">
    <property type="entry name" value="Ig_I-set"/>
</dbReference>
<dbReference type="InterPro" id="IPR013783">
    <property type="entry name" value="Ig-like_fold"/>
</dbReference>
<evidence type="ECO:0000259" key="12">
    <source>
        <dbReference type="PROSITE" id="PS50835"/>
    </source>
</evidence>
<feature type="domain" description="Ig-like" evidence="12">
    <location>
        <begin position="70"/>
        <end position="168"/>
    </location>
</feature>
<dbReference type="InterPro" id="IPR003599">
    <property type="entry name" value="Ig_sub"/>
</dbReference>
<dbReference type="PANTHER" id="PTHR24416">
    <property type="entry name" value="TYROSINE-PROTEIN KINASE RECEPTOR"/>
    <property type="match status" value="1"/>
</dbReference>
<dbReference type="InterPro" id="IPR000719">
    <property type="entry name" value="Prot_kinase_dom"/>
</dbReference>
<evidence type="ECO:0000256" key="2">
    <source>
        <dbReference type="ARBA" id="ARBA00022692"/>
    </source>
</evidence>
<keyword evidence="5" id="KW-1015">Disulfide bond</keyword>
<dbReference type="InterPro" id="IPR036179">
    <property type="entry name" value="Ig-like_dom_sf"/>
</dbReference>
<reference evidence="13 14" key="1">
    <citation type="journal article" date="2022" name="Allergy">
        <title>Genome assembly and annotation of Periplaneta americana reveal a comprehensive cockroach allergen profile.</title>
        <authorList>
            <person name="Wang L."/>
            <person name="Xiong Q."/>
            <person name="Saelim N."/>
            <person name="Wang L."/>
            <person name="Nong W."/>
            <person name="Wan A.T."/>
            <person name="Shi M."/>
            <person name="Liu X."/>
            <person name="Cao Q."/>
            <person name="Hui J.H.L."/>
            <person name="Sookrung N."/>
            <person name="Leung T.F."/>
            <person name="Tungtrongchitr A."/>
            <person name="Tsui S.K.W."/>
        </authorList>
    </citation>
    <scope>NUCLEOTIDE SEQUENCE [LARGE SCALE GENOMIC DNA]</scope>
    <source>
        <strain evidence="13">PWHHKU_190912</strain>
    </source>
</reference>
<dbReference type="SMART" id="SM00409">
    <property type="entry name" value="IG"/>
    <property type="match status" value="2"/>
</dbReference>
<evidence type="ECO:0000313" key="13">
    <source>
        <dbReference type="EMBL" id="KAJ4447669.1"/>
    </source>
</evidence>
<keyword evidence="8" id="KW-0067">ATP-binding</keyword>
<keyword evidence="3 10" id="KW-1133">Transmembrane helix</keyword>
<evidence type="ECO:0000256" key="10">
    <source>
        <dbReference type="SAM" id="Phobius"/>
    </source>
</evidence>
<feature type="domain" description="Ig-like" evidence="12">
    <location>
        <begin position="181"/>
        <end position="272"/>
    </location>
</feature>
<dbReference type="SUPFAM" id="SSF48726">
    <property type="entry name" value="Immunoglobulin"/>
    <property type="match status" value="2"/>
</dbReference>
<keyword evidence="14" id="KW-1185">Reference proteome</keyword>
<dbReference type="EMBL" id="JAJSOF020000005">
    <property type="protein sequence ID" value="KAJ4447669.1"/>
    <property type="molecule type" value="Genomic_DNA"/>
</dbReference>
<dbReference type="PROSITE" id="PS00107">
    <property type="entry name" value="PROTEIN_KINASE_ATP"/>
    <property type="match status" value="1"/>
</dbReference>
<evidence type="ECO:0000256" key="4">
    <source>
        <dbReference type="ARBA" id="ARBA00023136"/>
    </source>
</evidence>
<dbReference type="PANTHER" id="PTHR24416:SF600">
    <property type="entry name" value="PDGF- AND VEGF-RECEPTOR RELATED, ISOFORM J"/>
    <property type="match status" value="1"/>
</dbReference>
<evidence type="ECO:0000256" key="7">
    <source>
        <dbReference type="ARBA" id="ARBA00023319"/>
    </source>
</evidence>
<dbReference type="SUPFAM" id="SSF56112">
    <property type="entry name" value="Protein kinase-like (PK-like)"/>
    <property type="match status" value="1"/>
</dbReference>
<evidence type="ECO:0000256" key="8">
    <source>
        <dbReference type="PROSITE-ProRule" id="PRU10141"/>
    </source>
</evidence>
<name>A0ABQ8TLY6_PERAM</name>
<dbReference type="PROSITE" id="PS50011">
    <property type="entry name" value="PROTEIN_KINASE_DOM"/>
    <property type="match status" value="1"/>
</dbReference>
<dbReference type="Gene3D" id="3.30.200.20">
    <property type="entry name" value="Phosphorylase Kinase, domain 1"/>
    <property type="match status" value="1"/>
</dbReference>
<dbReference type="SMART" id="SM00408">
    <property type="entry name" value="IGc2"/>
    <property type="match status" value="1"/>
</dbReference>
<comment type="caution">
    <text evidence="13">The sequence shown here is derived from an EMBL/GenBank/DDBJ whole genome shotgun (WGS) entry which is preliminary data.</text>
</comment>
<accession>A0ABQ8TLY6</accession>